<feature type="region of interest" description="Disordered" evidence="1">
    <location>
        <begin position="161"/>
        <end position="184"/>
    </location>
</feature>
<proteinExistence type="predicted"/>
<feature type="chain" id="PRO_5021003422" evidence="2">
    <location>
        <begin position="22"/>
        <end position="184"/>
    </location>
</feature>
<evidence type="ECO:0000313" key="4">
    <source>
        <dbReference type="Proteomes" id="UP000298781"/>
    </source>
</evidence>
<dbReference type="AlphaFoldDB" id="A0A4D7ATE2"/>
<protein>
    <submittedName>
        <fullName evidence="3">DUF3617 family protein</fullName>
    </submittedName>
</protein>
<evidence type="ECO:0000313" key="3">
    <source>
        <dbReference type="EMBL" id="QCI62835.1"/>
    </source>
</evidence>
<organism evidence="3 4">
    <name type="scientific">Phreatobacter stygius</name>
    <dbReference type="NCBI Taxonomy" id="1940610"/>
    <lineage>
        <taxon>Bacteria</taxon>
        <taxon>Pseudomonadati</taxon>
        <taxon>Pseudomonadota</taxon>
        <taxon>Alphaproteobacteria</taxon>
        <taxon>Hyphomicrobiales</taxon>
        <taxon>Phreatobacteraceae</taxon>
        <taxon>Phreatobacter</taxon>
    </lineage>
</organism>
<feature type="signal peptide" evidence="2">
    <location>
        <begin position="1"/>
        <end position="21"/>
    </location>
</feature>
<evidence type="ECO:0000256" key="1">
    <source>
        <dbReference type="SAM" id="MobiDB-lite"/>
    </source>
</evidence>
<dbReference type="InterPro" id="IPR022061">
    <property type="entry name" value="DUF3617"/>
</dbReference>
<dbReference type="OrthoDB" id="8113882at2"/>
<dbReference type="Pfam" id="PF12276">
    <property type="entry name" value="DUF3617"/>
    <property type="match status" value="1"/>
</dbReference>
<dbReference type="EMBL" id="CP039690">
    <property type="protein sequence ID" value="QCI62835.1"/>
    <property type="molecule type" value="Genomic_DNA"/>
</dbReference>
<accession>A0A4D7ATE2</accession>
<keyword evidence="4" id="KW-1185">Reference proteome</keyword>
<reference evidence="3 4" key="1">
    <citation type="submission" date="2019-04" db="EMBL/GenBank/DDBJ databases">
        <title>Phreatobacter aquaticus sp. nov.</title>
        <authorList>
            <person name="Choi A."/>
        </authorList>
    </citation>
    <scope>NUCLEOTIDE SEQUENCE [LARGE SCALE GENOMIC DNA]</scope>
    <source>
        <strain evidence="3 4">KCTC 52518</strain>
    </source>
</reference>
<keyword evidence="2" id="KW-0732">Signal</keyword>
<dbReference type="KEGG" id="pstg:E8M01_00390"/>
<gene>
    <name evidence="3" type="ORF">E8M01_00390</name>
</gene>
<dbReference type="Proteomes" id="UP000298781">
    <property type="component" value="Chromosome"/>
</dbReference>
<feature type="compositionally biased region" description="Polar residues" evidence="1">
    <location>
        <begin position="175"/>
        <end position="184"/>
    </location>
</feature>
<evidence type="ECO:0000256" key="2">
    <source>
        <dbReference type="SAM" id="SignalP"/>
    </source>
</evidence>
<sequence length="184" mass="19710">MRAIPLLALPFVVASISPALAQATVEFPARRTGQWEIRMGAAQVPGMPEMVVKTCVDPASDRQMMQAGMNMLAQNCEKRDMRRDASGIVIDSICQMGPMRITSSTVISGDFQASYSVRSSATVQTPNQPNPQTTTTVQEARWAGATCTDGMVPGDILMPGGQKMNIRSLPGMAPGQQQPATPTR</sequence>
<dbReference type="RefSeq" id="WP_136958298.1">
    <property type="nucleotide sequence ID" value="NZ_CP039690.1"/>
</dbReference>
<name>A0A4D7ATE2_9HYPH</name>